<dbReference type="RefSeq" id="WP_344791663.1">
    <property type="nucleotide sequence ID" value="NZ_BAABBV010000001.1"/>
</dbReference>
<reference evidence="2" key="1">
    <citation type="journal article" date="2014" name="Int. J. Syst. Evol. Microbiol.">
        <title>Complete genome of a new Firmicutes species belonging to the dominant human colonic microbiota ('Ruminococcus bicirculans') reveals two chromosomes and a selective capacity to utilize plant glucans.</title>
        <authorList>
            <consortium name="NISC Comparative Sequencing Program"/>
            <person name="Wegmann U."/>
            <person name="Louis P."/>
            <person name="Goesmann A."/>
            <person name="Henrissat B."/>
            <person name="Duncan S.H."/>
            <person name="Flint H.J."/>
        </authorList>
    </citation>
    <scope>NUCLEOTIDE SEQUENCE</scope>
    <source>
        <strain evidence="2">JCM 17590</strain>
    </source>
</reference>
<evidence type="ECO:0000259" key="1">
    <source>
        <dbReference type="Pfam" id="PF00248"/>
    </source>
</evidence>
<dbReference type="InterPro" id="IPR036812">
    <property type="entry name" value="NAD(P)_OxRdtase_dom_sf"/>
</dbReference>
<gene>
    <name evidence="2" type="ORF">GCM10022286_20320</name>
</gene>
<name>A0ABP7ZKR7_9MICO</name>
<dbReference type="Proteomes" id="UP001415169">
    <property type="component" value="Unassembled WGS sequence"/>
</dbReference>
<reference evidence="2" key="2">
    <citation type="submission" date="2023-12" db="EMBL/GenBank/DDBJ databases">
        <authorList>
            <person name="Sun Q."/>
            <person name="Inoue M."/>
        </authorList>
    </citation>
    <scope>NUCLEOTIDE SEQUENCE</scope>
    <source>
        <strain evidence="2">JCM 17590</strain>
    </source>
</reference>
<organism evidence="2 3">
    <name type="scientific">Gryllotalpicola daejeonensis</name>
    <dbReference type="NCBI Taxonomy" id="993087"/>
    <lineage>
        <taxon>Bacteria</taxon>
        <taxon>Bacillati</taxon>
        <taxon>Actinomycetota</taxon>
        <taxon>Actinomycetes</taxon>
        <taxon>Micrococcales</taxon>
        <taxon>Microbacteriaceae</taxon>
        <taxon>Gryllotalpicola</taxon>
    </lineage>
</organism>
<feature type="domain" description="NADP-dependent oxidoreductase" evidence="1">
    <location>
        <begin position="15"/>
        <end position="314"/>
    </location>
</feature>
<proteinExistence type="predicted"/>
<dbReference type="CDD" id="cd19152">
    <property type="entry name" value="AKR_AKR15A"/>
    <property type="match status" value="1"/>
</dbReference>
<dbReference type="Gene3D" id="3.20.20.100">
    <property type="entry name" value="NADP-dependent oxidoreductase domain"/>
    <property type="match status" value="1"/>
</dbReference>
<keyword evidence="3" id="KW-1185">Reference proteome</keyword>
<accession>A0ABP7ZKR7</accession>
<dbReference type="SUPFAM" id="SSF51430">
    <property type="entry name" value="NAD(P)-linked oxidoreductase"/>
    <property type="match status" value="1"/>
</dbReference>
<comment type="caution">
    <text evidence="2">The sequence shown here is derived from an EMBL/GenBank/DDBJ whole genome shotgun (WGS) entry which is preliminary data.</text>
</comment>
<sequence>MPEPAAPATGVPPGPLAFGGAPLGNMFAELSEEDAFAALEDAWAAGIRYFDTAPHYGVGLSERRMGAFLRTKPRDEFMLSTKVGRLLVPDPGADGRDDEGFDVPATTKRRWAFGADDVRRSLDESLERLGLDRVDILYIHDPERSDTGLDAALATAIPAVAALRDEGVVGRVGIGTMVNEAVVTAVRTGALDLAMIANRLTLADHSALEAAVPACREHGVGVVAAAPFNSGLLAHSEPRGHFDYQDVPSEVLDRVRRIAAICREHGVELPTAALHYPLRFGAETVVVGARRAGQMAENRRRLETPVPEELWSALAARGLIAA</sequence>
<dbReference type="InterPro" id="IPR023210">
    <property type="entry name" value="NADP_OxRdtase_dom"/>
</dbReference>
<protein>
    <submittedName>
        <fullName evidence="2">Aldo/keto reductase</fullName>
    </submittedName>
</protein>
<evidence type="ECO:0000313" key="2">
    <source>
        <dbReference type="EMBL" id="GAA4161946.1"/>
    </source>
</evidence>
<dbReference type="InterPro" id="IPR020471">
    <property type="entry name" value="AKR"/>
</dbReference>
<dbReference type="PANTHER" id="PTHR42686">
    <property type="entry name" value="GH17980P-RELATED"/>
    <property type="match status" value="1"/>
</dbReference>
<dbReference type="PANTHER" id="PTHR42686:SF1">
    <property type="entry name" value="GH17980P-RELATED"/>
    <property type="match status" value="1"/>
</dbReference>
<evidence type="ECO:0000313" key="3">
    <source>
        <dbReference type="Proteomes" id="UP001415169"/>
    </source>
</evidence>
<dbReference type="Pfam" id="PF00248">
    <property type="entry name" value="Aldo_ket_red"/>
    <property type="match status" value="1"/>
</dbReference>
<dbReference type="EMBL" id="BAABBV010000001">
    <property type="protein sequence ID" value="GAA4161946.1"/>
    <property type="molecule type" value="Genomic_DNA"/>
</dbReference>